<feature type="domain" description="NADP-dependent oxidoreductase" evidence="2">
    <location>
        <begin position="4"/>
        <end position="335"/>
    </location>
</feature>
<dbReference type="PANTHER" id="PTHR43364">
    <property type="entry name" value="NADH-SPECIFIC METHYLGLYOXAL REDUCTASE-RELATED"/>
    <property type="match status" value="1"/>
</dbReference>
<accession>D8LL89</accession>
<dbReference type="OrthoDB" id="2310150at2759"/>
<dbReference type="InterPro" id="IPR050523">
    <property type="entry name" value="AKR_Detox_Biosynth"/>
</dbReference>
<dbReference type="Gene3D" id="3.20.20.100">
    <property type="entry name" value="NADP-dependent oxidoreductase domain"/>
    <property type="match status" value="1"/>
</dbReference>
<proteinExistence type="predicted"/>
<dbReference type="AlphaFoldDB" id="D8LL89"/>
<dbReference type="EMBL" id="FN648553">
    <property type="protein sequence ID" value="CBN77087.1"/>
    <property type="molecule type" value="Genomic_DNA"/>
</dbReference>
<dbReference type="GO" id="GO:0016491">
    <property type="term" value="F:oxidoreductase activity"/>
    <property type="evidence" value="ECO:0007669"/>
    <property type="project" value="UniProtKB-KW"/>
</dbReference>
<protein>
    <recommendedName>
        <fullName evidence="2">NADP-dependent oxidoreductase domain-containing protein</fullName>
    </recommendedName>
</protein>
<dbReference type="EMBL" id="FN649745">
    <property type="protein sequence ID" value="CBN77087.1"/>
    <property type="molecule type" value="Genomic_DNA"/>
</dbReference>
<dbReference type="SUPFAM" id="SSF51430">
    <property type="entry name" value="NAD(P)-linked oxidoreductase"/>
    <property type="match status" value="1"/>
</dbReference>
<dbReference type="CDD" id="cd19094">
    <property type="entry name" value="AKR_Tas-like"/>
    <property type="match status" value="1"/>
</dbReference>
<sequence>MVFRIGYGGMMVGGQMSEEQTHETLNHAFDVAGMNWLDTSESFPHPILPEHAHKADPIIGSWLKGRDRSKVILCTKVAGRHEQMTWLRKDGTFPKLTRDHVMESVHGSLERMGTDYIDVLSFGDWPERQTQHPGNYFWKKSDEHQTYMDFEEQLMIVQELKEQGLVRHVATAGDTAFGVTRYCEHAIWDELPKIAFCTQEYNLFTQNKVEFDLVEACTPRQENVAIVATQTLGGGVFSGKYLYERNQWDRKTGLRLNDYPGFQGRYNSPRMRSQLDVYQKIASKYDMSVHQLATAFVHNKPFITAALVGATNKYQIDQNIAALDTVLPEECCRDIIAVQDADIEPMLGPSEVEPMLTAYQDNLGQEFANVDDENTNFWGRIDGDYEGP</sequence>
<name>D8LL89_ECTSI</name>
<evidence type="ECO:0000256" key="1">
    <source>
        <dbReference type="ARBA" id="ARBA00023002"/>
    </source>
</evidence>
<dbReference type="InParanoid" id="D8LL89"/>
<dbReference type="InterPro" id="IPR023210">
    <property type="entry name" value="NADP_OxRdtase_dom"/>
</dbReference>
<dbReference type="eggNOG" id="KOG1575">
    <property type="taxonomic scope" value="Eukaryota"/>
</dbReference>
<keyword evidence="1" id="KW-0560">Oxidoreductase</keyword>
<gene>
    <name evidence="3" type="ORF">Esi_0036_0008</name>
</gene>
<dbReference type="InterPro" id="IPR036812">
    <property type="entry name" value="NAD(P)_OxRdtase_dom_sf"/>
</dbReference>
<evidence type="ECO:0000313" key="4">
    <source>
        <dbReference type="Proteomes" id="UP000002630"/>
    </source>
</evidence>
<evidence type="ECO:0000259" key="2">
    <source>
        <dbReference type="Pfam" id="PF00248"/>
    </source>
</evidence>
<dbReference type="Proteomes" id="UP000002630">
    <property type="component" value="Linkage Group LG20"/>
</dbReference>
<dbReference type="PANTHER" id="PTHR43364:SF4">
    <property type="entry name" value="NAD(P)-LINKED OXIDOREDUCTASE SUPERFAMILY PROTEIN"/>
    <property type="match status" value="1"/>
</dbReference>
<reference evidence="3 4" key="1">
    <citation type="journal article" date="2010" name="Nature">
        <title>The Ectocarpus genome and the independent evolution of multicellularity in brown algae.</title>
        <authorList>
            <person name="Cock J.M."/>
            <person name="Sterck L."/>
            <person name="Rouze P."/>
            <person name="Scornet D."/>
            <person name="Allen A.E."/>
            <person name="Amoutzias G."/>
            <person name="Anthouard V."/>
            <person name="Artiguenave F."/>
            <person name="Aury J.M."/>
            <person name="Badger J.H."/>
            <person name="Beszteri B."/>
            <person name="Billiau K."/>
            <person name="Bonnet E."/>
            <person name="Bothwell J.H."/>
            <person name="Bowler C."/>
            <person name="Boyen C."/>
            <person name="Brownlee C."/>
            <person name="Carrano C.J."/>
            <person name="Charrier B."/>
            <person name="Cho G.Y."/>
            <person name="Coelho S.M."/>
            <person name="Collen J."/>
            <person name="Corre E."/>
            <person name="Da Silva C."/>
            <person name="Delage L."/>
            <person name="Delaroque N."/>
            <person name="Dittami S.M."/>
            <person name="Doulbeau S."/>
            <person name="Elias M."/>
            <person name="Farnham G."/>
            <person name="Gachon C.M."/>
            <person name="Gschloessl B."/>
            <person name="Heesch S."/>
            <person name="Jabbari K."/>
            <person name="Jubin C."/>
            <person name="Kawai H."/>
            <person name="Kimura K."/>
            <person name="Kloareg B."/>
            <person name="Kupper F.C."/>
            <person name="Lang D."/>
            <person name="Le Bail A."/>
            <person name="Leblanc C."/>
            <person name="Lerouge P."/>
            <person name="Lohr M."/>
            <person name="Lopez P.J."/>
            <person name="Martens C."/>
            <person name="Maumus F."/>
            <person name="Michel G."/>
            <person name="Miranda-Saavedra D."/>
            <person name="Morales J."/>
            <person name="Moreau H."/>
            <person name="Motomura T."/>
            <person name="Nagasato C."/>
            <person name="Napoli C.A."/>
            <person name="Nelson D.R."/>
            <person name="Nyvall-Collen P."/>
            <person name="Peters A.F."/>
            <person name="Pommier C."/>
            <person name="Potin P."/>
            <person name="Poulain J."/>
            <person name="Quesneville H."/>
            <person name="Read B."/>
            <person name="Rensing S.A."/>
            <person name="Ritter A."/>
            <person name="Rousvoal S."/>
            <person name="Samanta M."/>
            <person name="Samson G."/>
            <person name="Schroeder D.C."/>
            <person name="Segurens B."/>
            <person name="Strittmatter M."/>
            <person name="Tonon T."/>
            <person name="Tregear J.W."/>
            <person name="Valentin K."/>
            <person name="von Dassow P."/>
            <person name="Yamagishi T."/>
            <person name="Van de Peer Y."/>
            <person name="Wincker P."/>
        </authorList>
    </citation>
    <scope>NUCLEOTIDE SEQUENCE [LARGE SCALE GENOMIC DNA]</scope>
    <source>
        <strain evidence="4">Ec32 / CCAP1310/4</strain>
    </source>
</reference>
<dbReference type="STRING" id="2880.D8LL89"/>
<evidence type="ECO:0000313" key="3">
    <source>
        <dbReference type="EMBL" id="CBN77087.1"/>
    </source>
</evidence>
<organism evidence="3 4">
    <name type="scientific">Ectocarpus siliculosus</name>
    <name type="common">Brown alga</name>
    <name type="synonym">Conferva siliculosa</name>
    <dbReference type="NCBI Taxonomy" id="2880"/>
    <lineage>
        <taxon>Eukaryota</taxon>
        <taxon>Sar</taxon>
        <taxon>Stramenopiles</taxon>
        <taxon>Ochrophyta</taxon>
        <taxon>PX clade</taxon>
        <taxon>Phaeophyceae</taxon>
        <taxon>Ectocarpales</taxon>
        <taxon>Ectocarpaceae</taxon>
        <taxon>Ectocarpus</taxon>
    </lineage>
</organism>
<keyword evidence="4" id="KW-1185">Reference proteome</keyword>
<dbReference type="Pfam" id="PF00248">
    <property type="entry name" value="Aldo_ket_red"/>
    <property type="match status" value="1"/>
</dbReference>